<evidence type="ECO:0000313" key="8">
    <source>
        <dbReference type="Proteomes" id="UP001356427"/>
    </source>
</evidence>
<proteinExistence type="inferred from homology"/>
<evidence type="ECO:0000313" key="7">
    <source>
        <dbReference type="EMBL" id="KAK6309847.1"/>
    </source>
</evidence>
<dbReference type="SUPFAM" id="SSF48403">
    <property type="entry name" value="Ankyrin repeat"/>
    <property type="match status" value="1"/>
</dbReference>
<evidence type="ECO:0000256" key="1">
    <source>
        <dbReference type="ARBA" id="ARBA00022737"/>
    </source>
</evidence>
<dbReference type="InterPro" id="IPR058889">
    <property type="entry name" value="WHD_SOWAHA-C"/>
</dbReference>
<dbReference type="SMART" id="SM00248">
    <property type="entry name" value="ANK"/>
    <property type="match status" value="2"/>
</dbReference>
<feature type="region of interest" description="Disordered" evidence="5">
    <location>
        <begin position="75"/>
        <end position="143"/>
    </location>
</feature>
<reference evidence="7 8" key="1">
    <citation type="submission" date="2021-04" db="EMBL/GenBank/DDBJ databases">
        <authorList>
            <person name="De Guttry C."/>
            <person name="Zahm M."/>
            <person name="Klopp C."/>
            <person name="Cabau C."/>
            <person name="Louis A."/>
            <person name="Berthelot C."/>
            <person name="Parey E."/>
            <person name="Roest Crollius H."/>
            <person name="Montfort J."/>
            <person name="Robinson-Rechavi M."/>
            <person name="Bucao C."/>
            <person name="Bouchez O."/>
            <person name="Gislard M."/>
            <person name="Lluch J."/>
            <person name="Milhes M."/>
            <person name="Lampietro C."/>
            <person name="Lopez Roques C."/>
            <person name="Donnadieu C."/>
            <person name="Braasch I."/>
            <person name="Desvignes T."/>
            <person name="Postlethwait J."/>
            <person name="Bobe J."/>
            <person name="Wedekind C."/>
            <person name="Guiguen Y."/>
        </authorList>
    </citation>
    <scope>NUCLEOTIDE SEQUENCE [LARGE SCALE GENOMIC DNA]</scope>
    <source>
        <strain evidence="7">Cs_M1</strain>
        <tissue evidence="7">Blood</tissue>
    </source>
</reference>
<keyword evidence="2 4" id="KW-0040">ANK repeat</keyword>
<evidence type="ECO:0000256" key="4">
    <source>
        <dbReference type="PROSITE-ProRule" id="PRU00023"/>
    </source>
</evidence>
<dbReference type="AlphaFoldDB" id="A0AAN8R2D0"/>
<feature type="compositionally biased region" description="Basic and acidic residues" evidence="5">
    <location>
        <begin position="115"/>
        <end position="132"/>
    </location>
</feature>
<dbReference type="Pfam" id="PF12796">
    <property type="entry name" value="Ank_2"/>
    <property type="match status" value="1"/>
</dbReference>
<dbReference type="Proteomes" id="UP001356427">
    <property type="component" value="Unassembled WGS sequence"/>
</dbReference>
<organism evidence="7 8">
    <name type="scientific">Coregonus suidteri</name>
    <dbReference type="NCBI Taxonomy" id="861788"/>
    <lineage>
        <taxon>Eukaryota</taxon>
        <taxon>Metazoa</taxon>
        <taxon>Chordata</taxon>
        <taxon>Craniata</taxon>
        <taxon>Vertebrata</taxon>
        <taxon>Euteleostomi</taxon>
        <taxon>Actinopterygii</taxon>
        <taxon>Neopterygii</taxon>
        <taxon>Teleostei</taxon>
        <taxon>Protacanthopterygii</taxon>
        <taxon>Salmoniformes</taxon>
        <taxon>Salmonidae</taxon>
        <taxon>Coregoninae</taxon>
        <taxon>Coregonus</taxon>
    </lineage>
</organism>
<dbReference type="PANTHER" id="PTHR14491:SF4">
    <property type="entry name" value="ANKYRIN REPEAT DOMAIN-CONTAINING PROTEIN SOWAHC"/>
    <property type="match status" value="1"/>
</dbReference>
<feature type="domain" description="SOWAHA-C winged helix-turn-helix" evidence="6">
    <location>
        <begin position="4"/>
        <end position="84"/>
    </location>
</feature>
<comment type="similarity">
    <text evidence="3">Belongs to the SOWAH family.</text>
</comment>
<name>A0AAN8R2D0_9TELE</name>
<sequence length="548" mass="59592">MATDCTEQAVLEFLMEKGGVVKHMDLLDHFESVWKSDSSKKTLFNERLNRHVDSVAFIKLEDGVKFVCLKENSTSSVMRTDPGNDGECNGNGVCGRDSPLSESGERGGSNNVSRDGNRNSSDKCDSPEKDSNAPDVLSWLDNDMESNGNLHHPCCLEEGGEVRLRDRRRRESAPALGTDSGVLAGQVQVRGSRRTSRGSQRALLTSALSEDGGWEGLDGDWNNPKSSRRNFIELMMSSSPQVRRSLINRGSRLRDSVRSDSDSTSLLSSADGDCVSVALDPLEHEWMLCASDGQWDSLYPLLILDTSLLTKRDFVTGFSCLHWAAKQGNEELLTQLLEHAKQNNVPVDVNVRSSAGYTPLHLAAMHGHTQVVRVLVDQWSVDSEARDYSGRRAVQYLPPGVSTTAALEPGSGTSPIGGGESDTENTDSGAQGGRWRLPRVLQSNLNQLRLLNGSGEGGGGRGRGVRKEQGCSEEVVSESDQRTAPPRTPQDPDHPQHLLQRDGGGSGGGGYGGDQPNQPPQRQTNVQSVWISHCTVKIARTVTVQRRP</sequence>
<dbReference type="PROSITE" id="PS50297">
    <property type="entry name" value="ANK_REP_REGION"/>
    <property type="match status" value="1"/>
</dbReference>
<dbReference type="EMBL" id="JAGTTL010000017">
    <property type="protein sequence ID" value="KAK6309847.1"/>
    <property type="molecule type" value="Genomic_DNA"/>
</dbReference>
<evidence type="ECO:0000256" key="3">
    <source>
        <dbReference type="ARBA" id="ARBA00038122"/>
    </source>
</evidence>
<feature type="repeat" description="ANK" evidence="4">
    <location>
        <begin position="355"/>
        <end position="377"/>
    </location>
</feature>
<dbReference type="PROSITE" id="PS50088">
    <property type="entry name" value="ANK_REPEAT"/>
    <property type="match status" value="1"/>
</dbReference>
<dbReference type="InterPro" id="IPR036770">
    <property type="entry name" value="Ankyrin_rpt-contain_sf"/>
</dbReference>
<evidence type="ECO:0000259" key="6">
    <source>
        <dbReference type="Pfam" id="PF25877"/>
    </source>
</evidence>
<accession>A0AAN8R2D0</accession>
<dbReference type="PANTHER" id="PTHR14491">
    <property type="entry name" value="SOSONDOWAH, ISOFORM G"/>
    <property type="match status" value="1"/>
</dbReference>
<feature type="region of interest" description="Disordered" evidence="5">
    <location>
        <begin position="450"/>
        <end position="528"/>
    </location>
</feature>
<protein>
    <recommendedName>
        <fullName evidence="6">SOWAHA-C winged helix-turn-helix domain-containing protein</fullName>
    </recommendedName>
</protein>
<feature type="region of interest" description="Disordered" evidence="5">
    <location>
        <begin position="399"/>
        <end position="436"/>
    </location>
</feature>
<gene>
    <name evidence="7" type="ORF">J4Q44_G00197280</name>
</gene>
<evidence type="ECO:0000256" key="2">
    <source>
        <dbReference type="ARBA" id="ARBA00023043"/>
    </source>
</evidence>
<evidence type="ECO:0000256" key="5">
    <source>
        <dbReference type="SAM" id="MobiDB-lite"/>
    </source>
</evidence>
<comment type="caution">
    <text evidence="7">The sequence shown here is derived from an EMBL/GenBank/DDBJ whole genome shotgun (WGS) entry which is preliminary data.</text>
</comment>
<feature type="compositionally biased region" description="Gly residues" evidence="5">
    <location>
        <begin position="502"/>
        <end position="513"/>
    </location>
</feature>
<keyword evidence="8" id="KW-1185">Reference proteome</keyword>
<dbReference type="Pfam" id="PF25877">
    <property type="entry name" value="WHD_SOWAH"/>
    <property type="match status" value="1"/>
</dbReference>
<keyword evidence="1" id="KW-0677">Repeat</keyword>
<feature type="compositionally biased region" description="Basic and acidic residues" evidence="5">
    <location>
        <begin position="490"/>
        <end position="500"/>
    </location>
</feature>
<dbReference type="Gene3D" id="1.25.40.20">
    <property type="entry name" value="Ankyrin repeat-containing domain"/>
    <property type="match status" value="1"/>
</dbReference>
<dbReference type="InterPro" id="IPR002110">
    <property type="entry name" value="Ankyrin_rpt"/>
</dbReference>